<gene>
    <name evidence="4" type="ORF">C0V70_14300</name>
</gene>
<dbReference type="CDD" id="cd00322">
    <property type="entry name" value="FNR_like"/>
    <property type="match status" value="1"/>
</dbReference>
<dbReference type="GO" id="GO:0051537">
    <property type="term" value="F:2 iron, 2 sulfur cluster binding"/>
    <property type="evidence" value="ECO:0007669"/>
    <property type="project" value="InterPro"/>
</dbReference>
<dbReference type="PANTHER" id="PTHR46505">
    <property type="entry name" value="OXIDOREDUCTASE NAD-BINDING DOMAIN-CONTAINING PROTEIN 1"/>
    <property type="match status" value="1"/>
</dbReference>
<evidence type="ECO:0000256" key="2">
    <source>
        <dbReference type="ARBA" id="ARBA00023027"/>
    </source>
</evidence>
<reference evidence="4 5" key="1">
    <citation type="submission" date="2018-01" db="EMBL/GenBank/DDBJ databases">
        <title>Complete genome sequence of Bacteriovorax stolpii DSM12778.</title>
        <authorList>
            <person name="Tang B."/>
            <person name="Chang J."/>
        </authorList>
    </citation>
    <scope>NUCLEOTIDE SEQUENCE [LARGE SCALE GENOMIC DNA]</scope>
    <source>
        <strain evidence="4 5">DSM 12778</strain>
    </source>
</reference>
<dbReference type="EMBL" id="CP025704">
    <property type="protein sequence ID" value="AUN99254.1"/>
    <property type="molecule type" value="Genomic_DNA"/>
</dbReference>
<dbReference type="PROSITE" id="PS51384">
    <property type="entry name" value="FAD_FR"/>
    <property type="match status" value="1"/>
</dbReference>
<organism evidence="4 5">
    <name type="scientific">Bacteriovorax stolpii</name>
    <name type="common">Bdellovibrio stolpii</name>
    <dbReference type="NCBI Taxonomy" id="960"/>
    <lineage>
        <taxon>Bacteria</taxon>
        <taxon>Pseudomonadati</taxon>
        <taxon>Bdellovibrionota</taxon>
        <taxon>Bacteriovoracia</taxon>
        <taxon>Bacteriovoracales</taxon>
        <taxon>Bacteriovoracaceae</taxon>
        <taxon>Bacteriovorax</taxon>
    </lineage>
</organism>
<dbReference type="InterPro" id="IPR039261">
    <property type="entry name" value="FNR_nucleotide-bd"/>
</dbReference>
<sequence>MSNQPDIFKAIITEVTQVTARIKAFKLEYGSRSYHFKPGQWIDLYAPIEGKNIGGYTITSAIQEKGHITLAVRESNTHPVTQFLHQIEAGQEVMITEGQGKFFLKEEYMNSPLVFIAGGIGVTPLLSMFRSVDKTKTSLKLFYSVSYEEDILFREELAPYSVFTATKGHSPSWQGETTRMNLAMLKKYGTDLGSHFFICGPRPMIDSMVTELKEAGVSADHIHFEKWW</sequence>
<dbReference type="Pfam" id="PF00175">
    <property type="entry name" value="NAD_binding_1"/>
    <property type="match status" value="1"/>
</dbReference>
<dbReference type="SUPFAM" id="SSF63380">
    <property type="entry name" value="Riboflavin synthase domain-like"/>
    <property type="match status" value="1"/>
</dbReference>
<dbReference type="InterPro" id="IPR017927">
    <property type="entry name" value="FAD-bd_FR_type"/>
</dbReference>
<dbReference type="PIRSF" id="PIRSF006816">
    <property type="entry name" value="Cyc3_hyd_g"/>
    <property type="match status" value="1"/>
</dbReference>
<dbReference type="Gene3D" id="3.40.50.80">
    <property type="entry name" value="Nucleotide-binding domain of ferredoxin-NADP reductase (FNR) module"/>
    <property type="match status" value="1"/>
</dbReference>
<dbReference type="Pfam" id="PF00970">
    <property type="entry name" value="FAD_binding_6"/>
    <property type="match status" value="1"/>
</dbReference>
<evidence type="ECO:0000256" key="1">
    <source>
        <dbReference type="ARBA" id="ARBA00023002"/>
    </source>
</evidence>
<dbReference type="AlphaFoldDB" id="A0A2K9NWW7"/>
<evidence type="ECO:0000313" key="4">
    <source>
        <dbReference type="EMBL" id="AUN99254.1"/>
    </source>
</evidence>
<evidence type="ECO:0000256" key="3">
    <source>
        <dbReference type="ARBA" id="ARBA00040516"/>
    </source>
</evidence>
<dbReference type="PANTHER" id="PTHR46505:SF1">
    <property type="entry name" value="OXIDOREDUCTASE NAD-BINDING DOMAIN-CONTAINING PROTEIN 1"/>
    <property type="match status" value="1"/>
</dbReference>
<dbReference type="Gene3D" id="2.40.30.10">
    <property type="entry name" value="Translation factors"/>
    <property type="match status" value="1"/>
</dbReference>
<name>A0A2K9NWW7_BACTC</name>
<dbReference type="InterPro" id="IPR012165">
    <property type="entry name" value="Cyt_c3_hydrogenase_gsu"/>
</dbReference>
<keyword evidence="5" id="KW-1185">Reference proteome</keyword>
<evidence type="ECO:0000313" key="5">
    <source>
        <dbReference type="Proteomes" id="UP000235584"/>
    </source>
</evidence>
<dbReference type="GO" id="GO:0050660">
    <property type="term" value="F:flavin adenine dinucleotide binding"/>
    <property type="evidence" value="ECO:0007669"/>
    <property type="project" value="InterPro"/>
</dbReference>
<dbReference type="GO" id="GO:0006221">
    <property type="term" value="P:pyrimidine nucleotide biosynthetic process"/>
    <property type="evidence" value="ECO:0007669"/>
    <property type="project" value="InterPro"/>
</dbReference>
<dbReference type="PRINTS" id="PR00371">
    <property type="entry name" value="FPNCR"/>
</dbReference>
<dbReference type="RefSeq" id="WP_102244545.1">
    <property type="nucleotide sequence ID" value="NZ_CP025704.1"/>
</dbReference>
<dbReference type="Proteomes" id="UP000235584">
    <property type="component" value="Chromosome"/>
</dbReference>
<proteinExistence type="predicted"/>
<protein>
    <recommendedName>
        <fullName evidence="3">Oxidoreductase NAD-binding domain-containing protein 1</fullName>
    </recommendedName>
</protein>
<dbReference type="InterPro" id="IPR008333">
    <property type="entry name" value="Cbr1-like_FAD-bd_dom"/>
</dbReference>
<dbReference type="InterPro" id="IPR052128">
    <property type="entry name" value="Oxidoreductase_NAD-binding"/>
</dbReference>
<keyword evidence="2" id="KW-0520">NAD</keyword>
<keyword evidence="1" id="KW-0560">Oxidoreductase</keyword>
<dbReference type="KEGG" id="bsto:C0V70_14300"/>
<dbReference type="InterPro" id="IPR001433">
    <property type="entry name" value="OxRdtase_FAD/NAD-bd"/>
</dbReference>
<accession>A0A2K9NWW7</accession>
<dbReference type="SUPFAM" id="SSF52343">
    <property type="entry name" value="Ferredoxin reductase-like, C-terminal NADP-linked domain"/>
    <property type="match status" value="1"/>
</dbReference>
<dbReference type="InterPro" id="IPR017938">
    <property type="entry name" value="Riboflavin_synthase-like_b-brl"/>
</dbReference>
<dbReference type="InterPro" id="IPR001709">
    <property type="entry name" value="Flavoprot_Pyr_Nucl_cyt_Rdtase"/>
</dbReference>
<dbReference type="GO" id="GO:0016491">
    <property type="term" value="F:oxidoreductase activity"/>
    <property type="evidence" value="ECO:0007669"/>
    <property type="project" value="UniProtKB-KW"/>
</dbReference>